<dbReference type="AlphaFoldDB" id="A0A9P5TLY9"/>
<protein>
    <submittedName>
        <fullName evidence="1">Uncharacterized protein</fullName>
    </submittedName>
</protein>
<gene>
    <name evidence="1" type="ORF">CPB84DRAFT_1779252</name>
</gene>
<reference evidence="1" key="1">
    <citation type="submission" date="2020-11" db="EMBL/GenBank/DDBJ databases">
        <authorList>
            <consortium name="DOE Joint Genome Institute"/>
            <person name="Ahrendt S."/>
            <person name="Riley R."/>
            <person name="Andreopoulos W."/>
            <person name="LaButti K."/>
            <person name="Pangilinan J."/>
            <person name="Ruiz-duenas F.J."/>
            <person name="Barrasa J.M."/>
            <person name="Sanchez-Garcia M."/>
            <person name="Camarero S."/>
            <person name="Miyauchi S."/>
            <person name="Serrano A."/>
            <person name="Linde D."/>
            <person name="Babiker R."/>
            <person name="Drula E."/>
            <person name="Ayuso-Fernandez I."/>
            <person name="Pacheco R."/>
            <person name="Padilla G."/>
            <person name="Ferreira P."/>
            <person name="Barriuso J."/>
            <person name="Kellner H."/>
            <person name="Castanera R."/>
            <person name="Alfaro M."/>
            <person name="Ramirez L."/>
            <person name="Pisabarro A.G."/>
            <person name="Kuo A."/>
            <person name="Tritt A."/>
            <person name="Lipzen A."/>
            <person name="He G."/>
            <person name="Yan M."/>
            <person name="Ng V."/>
            <person name="Cullen D."/>
            <person name="Martin F."/>
            <person name="Rosso M.-N."/>
            <person name="Henrissat B."/>
            <person name="Hibbett D."/>
            <person name="Martinez A.T."/>
            <person name="Grigoriev I.V."/>
        </authorList>
    </citation>
    <scope>NUCLEOTIDE SEQUENCE</scope>
    <source>
        <strain evidence="1">AH 44721</strain>
    </source>
</reference>
<comment type="caution">
    <text evidence="1">The sequence shown here is derived from an EMBL/GenBank/DDBJ whole genome shotgun (WGS) entry which is preliminary data.</text>
</comment>
<keyword evidence="2" id="KW-1185">Reference proteome</keyword>
<sequence>MASISEIPVEILSVIFKDAYKAPEPLTSDDGPLTSLWRAVPDIATPMKGDRVILSTYPFNIMRVCQLWQSVFCSLKTPDYYWTRLIFDVDNDEIDELLDTFSWPKDQEIDVIVFSSSTPHLIQDEEIAAIRATEQERVRKILRVIDPHLGRCKSLIFDLKFTSSLPSSAPFLSLNWRLMINLRLIAQIDDGPGQVVGSVDNAKNRSRLKPLGAFQKIALSALTLIDVVGLYSTEPKEDRRKDNFSAYVSNHAFISDDKDEYSLRRFLTSLPQAFESTWRLTLHNVSISGALPGPEALAPRESRITTQRLTLYSLCDEFMAQFYSEIEVATMRTDIINCKIPPIQQTIRGTLHLDSIPSSDESDDRSLQNVLATWQGFFLEVKSCHSFNDLLLSELFSSLSSSGTASKLAPELRTLRIRDCTNFSPSAMRQFLQSRSDMNVPLGRLNVAGRCPRLSTEDREWFLQQETVVDWADDE</sequence>
<proteinExistence type="predicted"/>
<dbReference type="Proteomes" id="UP000724874">
    <property type="component" value="Unassembled WGS sequence"/>
</dbReference>
<dbReference type="EMBL" id="JADNYJ010000048">
    <property type="protein sequence ID" value="KAF8900274.1"/>
    <property type="molecule type" value="Genomic_DNA"/>
</dbReference>
<organism evidence="1 2">
    <name type="scientific">Gymnopilus junonius</name>
    <name type="common">Spectacular rustgill mushroom</name>
    <name type="synonym">Gymnopilus spectabilis subsp. junonius</name>
    <dbReference type="NCBI Taxonomy" id="109634"/>
    <lineage>
        <taxon>Eukaryota</taxon>
        <taxon>Fungi</taxon>
        <taxon>Dikarya</taxon>
        <taxon>Basidiomycota</taxon>
        <taxon>Agaricomycotina</taxon>
        <taxon>Agaricomycetes</taxon>
        <taxon>Agaricomycetidae</taxon>
        <taxon>Agaricales</taxon>
        <taxon>Agaricineae</taxon>
        <taxon>Hymenogastraceae</taxon>
        <taxon>Gymnopilus</taxon>
    </lineage>
</organism>
<dbReference type="OrthoDB" id="3001771at2759"/>
<evidence type="ECO:0000313" key="2">
    <source>
        <dbReference type="Proteomes" id="UP000724874"/>
    </source>
</evidence>
<accession>A0A9P5TLY9</accession>
<name>A0A9P5TLY9_GYMJU</name>
<evidence type="ECO:0000313" key="1">
    <source>
        <dbReference type="EMBL" id="KAF8900274.1"/>
    </source>
</evidence>